<comment type="caution">
    <text evidence="2">The sequence shown here is derived from an EMBL/GenBank/DDBJ whole genome shotgun (WGS) entry which is preliminary data.</text>
</comment>
<evidence type="ECO:0000313" key="3">
    <source>
        <dbReference type="Proteomes" id="UP000032360"/>
    </source>
</evidence>
<dbReference type="Proteomes" id="UP000032360">
    <property type="component" value="Unassembled WGS sequence"/>
</dbReference>
<evidence type="ECO:0000313" key="2">
    <source>
        <dbReference type="EMBL" id="KJF15504.1"/>
    </source>
</evidence>
<keyword evidence="3" id="KW-1185">Reference proteome</keyword>
<keyword evidence="1" id="KW-0472">Membrane</keyword>
<sequence>MRIAKFAGIGAAALVAILAINWVLHLMTSLFFGFVLVVVVVGAGFFVSKTRRGSSKGSRNI</sequence>
<feature type="transmembrane region" description="Helical" evidence="1">
    <location>
        <begin position="30"/>
        <end position="48"/>
    </location>
</feature>
<accession>A0A0D8HC92</accession>
<dbReference type="STRING" id="1280514.AXFE_36500"/>
<protein>
    <submittedName>
        <fullName evidence="2">Uncharacterized protein</fullName>
    </submittedName>
</protein>
<dbReference type="RefSeq" id="WP_052607232.1">
    <property type="nucleotide sequence ID" value="NZ_JXYS01000155.1"/>
</dbReference>
<dbReference type="EMBL" id="JXYS01000155">
    <property type="protein sequence ID" value="KJF15504.1"/>
    <property type="molecule type" value="Genomic_DNA"/>
</dbReference>
<keyword evidence="1" id="KW-1133">Transmembrane helix</keyword>
<dbReference type="AlphaFoldDB" id="A0A0D8HC92"/>
<proteinExistence type="predicted"/>
<reference evidence="2 3" key="1">
    <citation type="submission" date="2015-01" db="EMBL/GenBank/DDBJ databases">
        <title>Draft genome of the acidophilic iron oxidizer Acidithrix ferrooxidans strain Py-F3.</title>
        <authorList>
            <person name="Poehlein A."/>
            <person name="Eisen S."/>
            <person name="Schloemann M."/>
            <person name="Johnson B.D."/>
            <person name="Daniel R."/>
            <person name="Muehling M."/>
        </authorList>
    </citation>
    <scope>NUCLEOTIDE SEQUENCE [LARGE SCALE GENOMIC DNA]</scope>
    <source>
        <strain evidence="2 3">Py-F3</strain>
    </source>
</reference>
<feature type="transmembrane region" description="Helical" evidence="1">
    <location>
        <begin position="7"/>
        <end position="24"/>
    </location>
</feature>
<gene>
    <name evidence="2" type="ORF">AXFE_36500</name>
</gene>
<keyword evidence="1" id="KW-0812">Transmembrane</keyword>
<evidence type="ECO:0000256" key="1">
    <source>
        <dbReference type="SAM" id="Phobius"/>
    </source>
</evidence>
<organism evidence="2 3">
    <name type="scientific">Acidithrix ferrooxidans</name>
    <dbReference type="NCBI Taxonomy" id="1280514"/>
    <lineage>
        <taxon>Bacteria</taxon>
        <taxon>Bacillati</taxon>
        <taxon>Actinomycetota</taxon>
        <taxon>Acidimicrobiia</taxon>
        <taxon>Acidimicrobiales</taxon>
        <taxon>Acidimicrobiaceae</taxon>
        <taxon>Acidithrix</taxon>
    </lineage>
</organism>
<name>A0A0D8HC92_9ACTN</name>